<evidence type="ECO:0000313" key="3">
    <source>
        <dbReference type="Proteomes" id="UP000019384"/>
    </source>
</evidence>
<accession>W6MIL7</accession>
<protein>
    <recommendedName>
        <fullName evidence="1">CinA C-terminal domain-containing protein</fullName>
    </recommendedName>
</protein>
<dbReference type="STRING" id="1382522.W6MIL7"/>
<dbReference type="RefSeq" id="XP_022456229.1">
    <property type="nucleotide sequence ID" value="XM_022604686.1"/>
</dbReference>
<reference evidence="2" key="2">
    <citation type="submission" date="2014-02" db="EMBL/GenBank/DDBJ databases">
        <title>Complete DNA sequence of /Kuraishia capsulata/ illustrates novel genomic features among budding yeasts (/Saccharomycotina/).</title>
        <authorList>
            <person name="Morales L."/>
            <person name="Noel B."/>
            <person name="Porcel B."/>
            <person name="Marcet-Houben M."/>
            <person name="Hullo M-F."/>
            <person name="Sacerdot C."/>
            <person name="Tekaia F."/>
            <person name="Leh-Louis V."/>
            <person name="Despons L."/>
            <person name="Khanna V."/>
            <person name="Aury J-M."/>
            <person name="Barbe V."/>
            <person name="Couloux A."/>
            <person name="Labadie K."/>
            <person name="Pelletier E."/>
            <person name="Souciet J-L."/>
            <person name="Boekhout T."/>
            <person name="Gabaldon T."/>
            <person name="Wincker P."/>
            <person name="Dujon B."/>
        </authorList>
    </citation>
    <scope>NUCLEOTIDE SEQUENCE</scope>
    <source>
        <strain evidence="2">CBS 1993</strain>
    </source>
</reference>
<proteinExistence type="predicted"/>
<dbReference type="Pfam" id="PF02464">
    <property type="entry name" value="CinA"/>
    <property type="match status" value="1"/>
</dbReference>
<sequence length="176" mass="19086">MSFPPDDLKELLERISNILIRRNETIAVSEGACGGLLAAYLVSIPGASKFFDGGRLLYSLKSRLRLSGWDSKDISLYTVPSESGALKMARNLRIELGSTYVLSETGIAGPSHSMAGDGDGSLSQNSIDLGTVYFGFWGPNGEESCTMHTGLSERSQNMQQFARLGLQFLLSVLEKQ</sequence>
<dbReference type="OrthoDB" id="2350783at2759"/>
<evidence type="ECO:0000313" key="2">
    <source>
        <dbReference type="EMBL" id="CDK24212.1"/>
    </source>
</evidence>
<gene>
    <name evidence="2" type="ORF">KUCA_T00000172001</name>
</gene>
<dbReference type="Gene3D" id="3.90.950.20">
    <property type="entry name" value="CinA-like"/>
    <property type="match status" value="1"/>
</dbReference>
<dbReference type="HOGENOM" id="CLU_030805_2_1_1"/>
<organism evidence="2 3">
    <name type="scientific">Kuraishia capsulata CBS 1993</name>
    <dbReference type="NCBI Taxonomy" id="1382522"/>
    <lineage>
        <taxon>Eukaryota</taxon>
        <taxon>Fungi</taxon>
        <taxon>Dikarya</taxon>
        <taxon>Ascomycota</taxon>
        <taxon>Saccharomycotina</taxon>
        <taxon>Pichiomycetes</taxon>
        <taxon>Pichiales</taxon>
        <taxon>Pichiaceae</taxon>
        <taxon>Kuraishia</taxon>
    </lineage>
</organism>
<dbReference type="SUPFAM" id="SSF142433">
    <property type="entry name" value="CinA-like"/>
    <property type="match status" value="1"/>
</dbReference>
<dbReference type="EMBL" id="HG793125">
    <property type="protein sequence ID" value="CDK24212.1"/>
    <property type="molecule type" value="Genomic_DNA"/>
</dbReference>
<dbReference type="InterPro" id="IPR008136">
    <property type="entry name" value="CinA_C"/>
</dbReference>
<dbReference type="GeneID" id="34517617"/>
<keyword evidence="3" id="KW-1185">Reference proteome</keyword>
<evidence type="ECO:0000259" key="1">
    <source>
        <dbReference type="Pfam" id="PF02464"/>
    </source>
</evidence>
<reference evidence="2" key="1">
    <citation type="submission" date="2013-12" db="EMBL/GenBank/DDBJ databases">
        <authorList>
            <person name="Genoscope - CEA"/>
        </authorList>
    </citation>
    <scope>NUCLEOTIDE SEQUENCE</scope>
    <source>
        <strain evidence="2">CBS 1993</strain>
    </source>
</reference>
<feature type="domain" description="CinA C-terminal" evidence="1">
    <location>
        <begin position="10"/>
        <end position="172"/>
    </location>
</feature>
<dbReference type="InterPro" id="IPR036653">
    <property type="entry name" value="CinA-like_C"/>
</dbReference>
<dbReference type="AlphaFoldDB" id="W6MIL7"/>
<name>W6MIL7_9ASCO</name>
<dbReference type="Proteomes" id="UP000019384">
    <property type="component" value="Unassembled WGS sequence"/>
</dbReference>